<dbReference type="PATRIC" id="fig|1202724.3.peg.1700"/>
<dbReference type="Pfam" id="PF13715">
    <property type="entry name" value="CarbopepD_reg_2"/>
    <property type="match status" value="1"/>
</dbReference>
<dbReference type="Gene3D" id="2.60.40.1120">
    <property type="entry name" value="Carboxypeptidase-like, regulatory domain"/>
    <property type="match status" value="1"/>
</dbReference>
<keyword evidence="2" id="KW-1185">Reference proteome</keyword>
<protein>
    <recommendedName>
        <fullName evidence="3">Membrane receptor RagA</fullName>
    </recommendedName>
</protein>
<dbReference type="AlphaFoldDB" id="A0A0M9VHW3"/>
<evidence type="ECO:0008006" key="3">
    <source>
        <dbReference type="Google" id="ProtNLM"/>
    </source>
</evidence>
<dbReference type="Proteomes" id="UP000037755">
    <property type="component" value="Unassembled WGS sequence"/>
</dbReference>
<organism evidence="1 2">
    <name type="scientific">Flavobacterium akiainvivens</name>
    <dbReference type="NCBI Taxonomy" id="1202724"/>
    <lineage>
        <taxon>Bacteria</taxon>
        <taxon>Pseudomonadati</taxon>
        <taxon>Bacteroidota</taxon>
        <taxon>Flavobacteriia</taxon>
        <taxon>Flavobacteriales</taxon>
        <taxon>Flavobacteriaceae</taxon>
        <taxon>Flavobacterium</taxon>
    </lineage>
</organism>
<dbReference type="InterPro" id="IPR043741">
    <property type="entry name" value="DUF5686"/>
</dbReference>
<proteinExistence type="predicted"/>
<reference evidence="1 2" key="1">
    <citation type="submission" date="2015-08" db="EMBL/GenBank/DDBJ databases">
        <title>Whole genome sequence of Flavobacterium akiainvivens IK-1T, from decaying Wikstroemia oahuensis, an endemic Hawaiian shrub.</title>
        <authorList>
            <person name="Wan X."/>
            <person name="Hou S."/>
            <person name="Saito J."/>
            <person name="Donachie S."/>
        </authorList>
    </citation>
    <scope>NUCLEOTIDE SEQUENCE [LARGE SCALE GENOMIC DNA]</scope>
    <source>
        <strain evidence="1 2">IK-1</strain>
    </source>
</reference>
<dbReference type="SUPFAM" id="SSF49464">
    <property type="entry name" value="Carboxypeptidase regulatory domain-like"/>
    <property type="match status" value="1"/>
</dbReference>
<dbReference type="OrthoDB" id="983143at2"/>
<dbReference type="InterPro" id="IPR008969">
    <property type="entry name" value="CarboxyPept-like_regulatory"/>
</dbReference>
<comment type="caution">
    <text evidence="1">The sequence shown here is derived from an EMBL/GenBank/DDBJ whole genome shotgun (WGS) entry which is preliminary data.</text>
</comment>
<dbReference type="Pfam" id="PF18939">
    <property type="entry name" value="DUF5686"/>
    <property type="match status" value="1"/>
</dbReference>
<sequence>MKQLAVILFLLLGYVTVAQVKGRVTDAKGNPVPYTAITVQGTYTGTSSNENGFYQLELAKGKYILVFRSIGFKTKEIAITVTQQPLNQNITLEAESYTLQELVIGDVNPAKDFITSAIKARKANAAKTAEYEADFYSRGVMRLKNVPKSILGQEIGDLGASIDTTTHEGILYLSETVSHIKYKDGRLNERVVASKTSGDDEYSYNNADAANFDLYQNYLPFQVNVISPIADNALNYYDYQQESTFKDAGGQLVSKIKVTPKSTNTPTVSGYIYIVNNTWEVYAAELTVLGSNIRQPLLNTLTIRQNYSYNTTAKLWSKSVQVVEFELSLLDVKSLGTFTYVYSNYNYSPGFTRDSLTAEIQYFEPEGNTRPDSYWAANRRIPLTPEEQADYAKKGRLEELAKTKSYQDSIDRGRNRFNWTSPILGYTYRNTYDKWQLNFIGIARRLAFNTVQAYWLGPGASFTKFHDNNGYTTVGADLNYGFAEKRLRATGYITHKFNNITKRTVTLSGGSSIEQFNPEKPINKIVNSISTLFFRDNYMKLYDNNFLRVNYEEEVLNGLYLYGSFEYTRRRSLFNNTNFSTLKDAYKPYMSNNPMLLNDDNTTPAFTQHNMLKASIMARISFGQTYRTRPNGRETISNDKYPRVYLKYEKGFAASIDDYNFDHLSARVTYDTDFGDVGILGTNFRAGKFFNSEGMSFVDYRHFNGNQTHVGRSERYLNVFNFLPYYTHSTDNQYLETHLEHHFNGYLTNSVPLFNKLNYYLVAGYHALAMPDRNPYMEFTIGLDNVGWGKFRLLRIDYIRSYEGKFLSDGVVFGLTFIDFLE</sequence>
<gene>
    <name evidence="1" type="ORF">AM493_08180</name>
</gene>
<dbReference type="STRING" id="1202724.AM493_08180"/>
<name>A0A0M9VHW3_9FLAO</name>
<dbReference type="EMBL" id="LIYD01000005">
    <property type="protein sequence ID" value="KOS06016.1"/>
    <property type="molecule type" value="Genomic_DNA"/>
</dbReference>
<accession>A0A0M9VHW3</accession>
<evidence type="ECO:0000313" key="2">
    <source>
        <dbReference type="Proteomes" id="UP000037755"/>
    </source>
</evidence>
<evidence type="ECO:0000313" key="1">
    <source>
        <dbReference type="EMBL" id="KOS06016.1"/>
    </source>
</evidence>
<dbReference type="RefSeq" id="WP_054407474.1">
    <property type="nucleotide sequence ID" value="NZ_FOYA01000007.1"/>
</dbReference>